<dbReference type="Gene3D" id="3.90.1150.10">
    <property type="entry name" value="Aspartate Aminotransferase, domain 1"/>
    <property type="match status" value="1"/>
</dbReference>
<dbReference type="InterPro" id="IPR004839">
    <property type="entry name" value="Aminotransferase_I/II_large"/>
</dbReference>
<dbReference type="InterPro" id="IPR027619">
    <property type="entry name" value="C-S_lyase_PatB-like"/>
</dbReference>
<dbReference type="EC" id="4.4.1.13" evidence="2"/>
<keyword evidence="7" id="KW-0808">Transferase</keyword>
<keyword evidence="3" id="KW-0663">Pyridoxal phosphate</keyword>
<dbReference type="NCBIfam" id="TIGR04350">
    <property type="entry name" value="C_S_lyase_PatB"/>
    <property type="match status" value="1"/>
</dbReference>
<dbReference type="GO" id="GO:0047804">
    <property type="term" value="F:cysteine-S-conjugate beta-lyase activity"/>
    <property type="evidence" value="ECO:0007669"/>
    <property type="project" value="UniProtKB-EC"/>
</dbReference>
<gene>
    <name evidence="7" type="ORF">BACPLE_02852</name>
</gene>
<dbReference type="GO" id="GO:0008483">
    <property type="term" value="F:transaminase activity"/>
    <property type="evidence" value="ECO:0007669"/>
    <property type="project" value="UniProtKB-KW"/>
</dbReference>
<dbReference type="InterPro" id="IPR015422">
    <property type="entry name" value="PyrdxlP-dep_Trfase_small"/>
</dbReference>
<dbReference type="HOGENOM" id="CLU_017584_15_0_10"/>
<dbReference type="SUPFAM" id="SSF53383">
    <property type="entry name" value="PLP-dependent transferases"/>
    <property type="match status" value="1"/>
</dbReference>
<reference evidence="7 8" key="2">
    <citation type="submission" date="2008-08" db="EMBL/GenBank/DDBJ databases">
        <authorList>
            <person name="Fulton L."/>
            <person name="Clifton S."/>
            <person name="Fulton B."/>
            <person name="Xu J."/>
            <person name="Minx P."/>
            <person name="Pepin K.H."/>
            <person name="Johnson M."/>
            <person name="Thiruvilangam P."/>
            <person name="Bhonagiri V."/>
            <person name="Nash W.E."/>
            <person name="Mardis E.R."/>
            <person name="Wilson R.K."/>
        </authorList>
    </citation>
    <scope>NUCLEOTIDE SEQUENCE [LARGE SCALE GENOMIC DNA]</scope>
    <source>
        <strain evidence="8">DSM 17135 / JCM 12973 / M2</strain>
    </source>
</reference>
<dbReference type="eggNOG" id="COG1168">
    <property type="taxonomic scope" value="Bacteria"/>
</dbReference>
<evidence type="ECO:0000256" key="2">
    <source>
        <dbReference type="ARBA" id="ARBA00012224"/>
    </source>
</evidence>
<sequence>MYFLTFVVQRYFICKTAKTNKNMNYNFDEVIDRRGTCCEKVDGMVNVWGKSDLIPMWVADMDFATPPFILEAIRKRCEHPVLGYTFRSDDYYQSIIGWVKKRYGMSVEKEEINFVPGIVPGLGMAINCFTKPGDKIMIMPPVYHPFAWLVTRNNRRLVECPLKEVDGHYRMDLDLIRRSIKGVRVLILCNPHNPGGVVWKKEELQELAEICADDNVIVFSDEIHADLTLPPYQHLPFAMVSEKARNNSVTFMAPSKTFNMPGVAASHTIIYNEGLRSRFVTYLDAGELNAGHVFAWPAVTAAYTEGEEWLQQCLAYIQGNIDYADAYTKAHTPKIKVMRPQASYLIWLDCRELGLSHEALNAFFVDKAGLALNDGEMFGKEGAGFMRMNVGCPRVTLEKALQQLKAAYEAL</sequence>
<dbReference type="PANTHER" id="PTHR43525:SF1">
    <property type="entry name" value="PROTEIN MALY"/>
    <property type="match status" value="1"/>
</dbReference>
<protein>
    <recommendedName>
        <fullName evidence="2">cysteine-S-conjugate beta-lyase</fullName>
        <ecNumber evidence="2">4.4.1.13</ecNumber>
    </recommendedName>
</protein>
<evidence type="ECO:0000313" key="8">
    <source>
        <dbReference type="Proteomes" id="UP000003452"/>
    </source>
</evidence>
<comment type="similarity">
    <text evidence="5">Belongs to the class-II pyridoxal-phosphate-dependent aminotransferase family. MalY/PatB cystathionine beta-lyase subfamily.</text>
</comment>
<comment type="caution">
    <text evidence="7">The sequence shown here is derived from an EMBL/GenBank/DDBJ whole genome shotgun (WGS) entry which is preliminary data.</text>
</comment>
<dbReference type="InterPro" id="IPR051798">
    <property type="entry name" value="Class-II_PLP-Dep_Aminotrans"/>
</dbReference>
<dbReference type="Gene3D" id="3.40.640.10">
    <property type="entry name" value="Type I PLP-dependent aspartate aminotransferase-like (Major domain)"/>
    <property type="match status" value="1"/>
</dbReference>
<comment type="cofactor">
    <cofactor evidence="1">
        <name>pyridoxal 5'-phosphate</name>
        <dbReference type="ChEBI" id="CHEBI:597326"/>
    </cofactor>
</comment>
<evidence type="ECO:0000256" key="4">
    <source>
        <dbReference type="ARBA" id="ARBA00023239"/>
    </source>
</evidence>
<feature type="domain" description="Aminotransferase class I/classII large" evidence="6">
    <location>
        <begin position="58"/>
        <end position="404"/>
    </location>
</feature>
<dbReference type="CDD" id="cd00609">
    <property type="entry name" value="AAT_like"/>
    <property type="match status" value="1"/>
</dbReference>
<dbReference type="PANTHER" id="PTHR43525">
    <property type="entry name" value="PROTEIN MALY"/>
    <property type="match status" value="1"/>
</dbReference>
<reference evidence="7 8" key="1">
    <citation type="submission" date="2008-08" db="EMBL/GenBank/DDBJ databases">
        <title>Draft genome sequence of Bacteroides plebeius (DSM 17135).</title>
        <authorList>
            <person name="Sudarsanam P."/>
            <person name="Ley R."/>
            <person name="Guruge J."/>
            <person name="Turnbaugh P.J."/>
            <person name="Mahowald M."/>
            <person name="Liep D."/>
            <person name="Gordon J."/>
        </authorList>
    </citation>
    <scope>NUCLEOTIDE SEQUENCE [LARGE SCALE GENOMIC DNA]</scope>
    <source>
        <strain evidence="8">DSM 17135 / JCM 12973 / M2</strain>
    </source>
</reference>
<accession>B5D1K8</accession>
<dbReference type="InterPro" id="IPR015421">
    <property type="entry name" value="PyrdxlP-dep_Trfase_major"/>
</dbReference>
<evidence type="ECO:0000256" key="5">
    <source>
        <dbReference type="ARBA" id="ARBA00037974"/>
    </source>
</evidence>
<keyword evidence="4" id="KW-0456">Lyase</keyword>
<evidence type="ECO:0000256" key="3">
    <source>
        <dbReference type="ARBA" id="ARBA00022898"/>
    </source>
</evidence>
<dbReference type="AlphaFoldDB" id="B5D1K8"/>
<evidence type="ECO:0000259" key="6">
    <source>
        <dbReference type="Pfam" id="PF00155"/>
    </source>
</evidence>
<dbReference type="GO" id="GO:0030170">
    <property type="term" value="F:pyridoxal phosphate binding"/>
    <property type="evidence" value="ECO:0007669"/>
    <property type="project" value="InterPro"/>
</dbReference>
<dbReference type="InterPro" id="IPR015424">
    <property type="entry name" value="PyrdxlP-dep_Trfase"/>
</dbReference>
<dbReference type="EMBL" id="ABQC02000023">
    <property type="protein sequence ID" value="EDY94451.1"/>
    <property type="molecule type" value="Genomic_DNA"/>
</dbReference>
<dbReference type="Pfam" id="PF00155">
    <property type="entry name" value="Aminotran_1_2"/>
    <property type="match status" value="1"/>
</dbReference>
<dbReference type="Proteomes" id="UP000003452">
    <property type="component" value="Unassembled WGS sequence"/>
</dbReference>
<evidence type="ECO:0000256" key="1">
    <source>
        <dbReference type="ARBA" id="ARBA00001933"/>
    </source>
</evidence>
<name>B5D1K8_PHOPM</name>
<organism evidence="7 8">
    <name type="scientific">Phocaeicola plebeius (strain DSM 17135 / JCM 12973 / CCUG 54634 / M2)</name>
    <name type="common">Bacteroides plebeius</name>
    <dbReference type="NCBI Taxonomy" id="484018"/>
    <lineage>
        <taxon>Bacteria</taxon>
        <taxon>Pseudomonadati</taxon>
        <taxon>Bacteroidota</taxon>
        <taxon>Bacteroidia</taxon>
        <taxon>Bacteroidales</taxon>
        <taxon>Bacteroidaceae</taxon>
        <taxon>Phocaeicola</taxon>
    </lineage>
</organism>
<evidence type="ECO:0000313" key="7">
    <source>
        <dbReference type="EMBL" id="EDY94451.1"/>
    </source>
</evidence>
<proteinExistence type="inferred from homology"/>
<keyword evidence="7" id="KW-0032">Aminotransferase</keyword>